<feature type="domain" description="Protein kinase" evidence="1">
    <location>
        <begin position="569"/>
        <end position="831"/>
    </location>
</feature>
<dbReference type="InterPro" id="IPR011009">
    <property type="entry name" value="Kinase-like_dom_sf"/>
</dbReference>
<dbReference type="GO" id="GO:0005524">
    <property type="term" value="F:ATP binding"/>
    <property type="evidence" value="ECO:0007669"/>
    <property type="project" value="InterPro"/>
</dbReference>
<name>A0A8H3MCP0_9GLOM</name>
<dbReference type="GO" id="GO:0004674">
    <property type="term" value="F:protein serine/threonine kinase activity"/>
    <property type="evidence" value="ECO:0007669"/>
    <property type="project" value="TreeGrafter"/>
</dbReference>
<organism evidence="2 3">
    <name type="scientific">Rhizophagus clarus</name>
    <dbReference type="NCBI Taxonomy" id="94130"/>
    <lineage>
        <taxon>Eukaryota</taxon>
        <taxon>Fungi</taxon>
        <taxon>Fungi incertae sedis</taxon>
        <taxon>Mucoromycota</taxon>
        <taxon>Glomeromycotina</taxon>
        <taxon>Glomeromycetes</taxon>
        <taxon>Glomerales</taxon>
        <taxon>Glomeraceae</taxon>
        <taxon>Rhizophagus</taxon>
    </lineage>
</organism>
<proteinExistence type="predicted"/>
<keyword evidence="2" id="KW-0808">Transferase</keyword>
<dbReference type="InterPro" id="IPR000719">
    <property type="entry name" value="Prot_kinase_dom"/>
</dbReference>
<dbReference type="SUPFAM" id="SSF56112">
    <property type="entry name" value="Protein kinase-like (PK-like)"/>
    <property type="match status" value="1"/>
</dbReference>
<dbReference type="PROSITE" id="PS50011">
    <property type="entry name" value="PROTEIN_KINASE_DOM"/>
    <property type="match status" value="1"/>
</dbReference>
<dbReference type="OrthoDB" id="2337402at2759"/>
<reference evidence="2" key="1">
    <citation type="submission" date="2019-10" db="EMBL/GenBank/DDBJ databases">
        <title>Conservation and host-specific expression of non-tandemly repeated heterogenous ribosome RNA gene in arbuscular mycorrhizal fungi.</title>
        <authorList>
            <person name="Maeda T."/>
            <person name="Kobayashi Y."/>
            <person name="Nakagawa T."/>
            <person name="Ezawa T."/>
            <person name="Yamaguchi K."/>
            <person name="Bino T."/>
            <person name="Nishimoto Y."/>
            <person name="Shigenobu S."/>
            <person name="Kawaguchi M."/>
        </authorList>
    </citation>
    <scope>NUCLEOTIDE SEQUENCE</scope>
    <source>
        <strain evidence="2">HR1</strain>
    </source>
</reference>
<dbReference type="InterPro" id="IPR001245">
    <property type="entry name" value="Ser-Thr/Tyr_kinase_cat_dom"/>
</dbReference>
<dbReference type="Proteomes" id="UP000615446">
    <property type="component" value="Unassembled WGS sequence"/>
</dbReference>
<protein>
    <submittedName>
        <fullName evidence="2">Kinase-like domain-containing protein</fullName>
    </submittedName>
</protein>
<evidence type="ECO:0000313" key="3">
    <source>
        <dbReference type="Proteomes" id="UP000615446"/>
    </source>
</evidence>
<gene>
    <name evidence="2" type="ORF">RCL2_002799900</name>
</gene>
<dbReference type="AlphaFoldDB" id="A0A8H3MCP0"/>
<evidence type="ECO:0000313" key="2">
    <source>
        <dbReference type="EMBL" id="GET01597.1"/>
    </source>
</evidence>
<sequence length="960" mass="112730">MELTNNKNFFDPTPRLKSSPIRILFVPFGVCDTVCDCGNEYFVSHLLQKYCKRCLFEYVKNVSEFSTYLDIYGEEYLKCLSDNNDIYEFLEILYFKQIIIDLSFYISNTYTPFKKCKLCGHKRNNIICSGCYLVSFTWIESTYTIPVLYLPWWDSQGECIICDQILRSESNCRIWCSNCFIIYTGCRFCLTTTIIFGITEQSQCIKCKRISLININTPDMINIVEYFLKLNNDNYNQIANYVNNIDKFHNPLKIYSFIKKLRFFRFETYYQAIANSIENKEISLNATLPIMFIPFNNNEDLCYYCNEVYHKTIFFEQKYCKNCLYLCIKYETSNTDIRTAISNLDVCIDTTNRDCYKHEPENLDFCFQKWCVNCSEILYFKQVVTNRKSCISNIELFYEEKCRLCGKLVYNRNDIFEFKLCSNCYSISFEFIELTFNKKRIPILRLPWWDVYDQCIACGHILESKSNCQKWCTYCFIIYTGCRFCLTTNIIFGNSEQSQCIKCKRDIFINTFEISGNYNIDEFLYFTKVNINEIASYVNNIDKNSNPLDIHKNNFASNLRIEWIPYSQITNLGKIAEGGYGKIYKASINGNVVAVKEFLNSRDPSKYFLNEIKSLYQCYDDKFEYIIKCHGVTRNPYTDDFMFIMKYANRGDLHNYLKENFTNITWKKKLYILWRISDGLQTIHEKDFIHRDFHSGNILIEIIENELCSIDQYLIGDLGLSQPANNTLTNNEIYGVIPYIAPEIFKGASFSKASDIYSMGMIMWELTTGCKPFSNIVHDTDLIYKIIDGERPKITDDTPEDFANLMKKCWNSDPKKRPSAKKVCERFNLWSNVEKDVEHIDNFNQAEEIRLELIRSKLLGPEFSEKTHSKAIYTSSPLSSIISKFSSTNLLKQEYELDINDIQRPSKASIENSNTQHAIYTHETQINEGNMLKLATKSTRDLRNSKFRLGILVFTNIYLL</sequence>
<dbReference type="PANTHER" id="PTHR44329">
    <property type="entry name" value="SERINE/THREONINE-PROTEIN KINASE TNNI3K-RELATED"/>
    <property type="match status" value="1"/>
</dbReference>
<keyword evidence="2" id="KW-0418">Kinase</keyword>
<evidence type="ECO:0000259" key="1">
    <source>
        <dbReference type="PROSITE" id="PS50011"/>
    </source>
</evidence>
<dbReference type="PRINTS" id="PR00109">
    <property type="entry name" value="TYRKINASE"/>
</dbReference>
<dbReference type="Gene3D" id="1.10.510.10">
    <property type="entry name" value="Transferase(Phosphotransferase) domain 1"/>
    <property type="match status" value="1"/>
</dbReference>
<dbReference type="EMBL" id="BLAL01000300">
    <property type="protein sequence ID" value="GET01597.1"/>
    <property type="molecule type" value="Genomic_DNA"/>
</dbReference>
<dbReference type="InterPro" id="IPR051681">
    <property type="entry name" value="Ser/Thr_Kinases-Pseudokinases"/>
</dbReference>
<comment type="caution">
    <text evidence="2">The sequence shown here is derived from an EMBL/GenBank/DDBJ whole genome shotgun (WGS) entry which is preliminary data.</text>
</comment>
<dbReference type="Pfam" id="PF07714">
    <property type="entry name" value="PK_Tyr_Ser-Thr"/>
    <property type="match status" value="1"/>
</dbReference>
<accession>A0A8H3MCP0</accession>